<sequence>MENPHVVEEKVRIPLSPIRINIDVLYNLFEIFYPKFVNDQQNILDIVVSEGEKKEKVLGLYLYETKKVGIHGNIKKIPNNLLKSKDVDLERLDNFFNKLQEKIMKEMRIRISSIRIFKKDAIDLINKHCENIRNISLYDFLTRILDLYQIIFERNLFLIYPEPMFLDFLKGIIELLGKIRLKEVFNFIETLLPEFKISFLIGSDDLFMIFLLQKKVLKYGKSELILKIFTPSEINVDLTDFEMKDKLNLIKEKLKVERSYYLHLQDLIFLISNVSELLVPLKEDNLELLFQKILFGYRSFEKHWNLAPRPIIYNNLIRFIIRLLGFNTNLRKISHWAIPRLIFSFINFYFGLNSKVLLLITDIKKYKKSKINQNNYLKSITEQIFLLEIEKSTLIKMQTITKDEVFPDEHSGSLDSIKIKILEKFGFISNIIKLDKLLLQSVIENFIFNHSRLAPLSKIKTLKMLRNKKYFRIHPEIPPYQLIKKKGTVSLIKLLLPILIDKHEF</sequence>
<name>A0A0F9UCH9_9ZZZZ</name>
<protein>
    <submittedName>
        <fullName evidence="1">Uncharacterized protein</fullName>
    </submittedName>
</protein>
<organism evidence="1">
    <name type="scientific">marine sediment metagenome</name>
    <dbReference type="NCBI Taxonomy" id="412755"/>
    <lineage>
        <taxon>unclassified sequences</taxon>
        <taxon>metagenomes</taxon>
        <taxon>ecological metagenomes</taxon>
    </lineage>
</organism>
<gene>
    <name evidence="1" type="ORF">LCGC14_0546920</name>
</gene>
<comment type="caution">
    <text evidence="1">The sequence shown here is derived from an EMBL/GenBank/DDBJ whole genome shotgun (WGS) entry which is preliminary data.</text>
</comment>
<accession>A0A0F9UCH9</accession>
<dbReference type="EMBL" id="LAZR01000744">
    <property type="protein sequence ID" value="KKN58961.1"/>
    <property type="molecule type" value="Genomic_DNA"/>
</dbReference>
<dbReference type="AlphaFoldDB" id="A0A0F9UCH9"/>
<evidence type="ECO:0000313" key="1">
    <source>
        <dbReference type="EMBL" id="KKN58961.1"/>
    </source>
</evidence>
<proteinExistence type="predicted"/>
<reference evidence="1" key="1">
    <citation type="journal article" date="2015" name="Nature">
        <title>Complex archaea that bridge the gap between prokaryotes and eukaryotes.</title>
        <authorList>
            <person name="Spang A."/>
            <person name="Saw J.H."/>
            <person name="Jorgensen S.L."/>
            <person name="Zaremba-Niedzwiedzka K."/>
            <person name="Martijn J."/>
            <person name="Lind A.E."/>
            <person name="van Eijk R."/>
            <person name="Schleper C."/>
            <person name="Guy L."/>
            <person name="Ettema T.J."/>
        </authorList>
    </citation>
    <scope>NUCLEOTIDE SEQUENCE</scope>
</reference>